<keyword evidence="3" id="KW-1185">Reference proteome</keyword>
<evidence type="ECO:0000313" key="3">
    <source>
        <dbReference type="Proteomes" id="UP000257109"/>
    </source>
</evidence>
<evidence type="ECO:0008006" key="4">
    <source>
        <dbReference type="Google" id="ProtNLM"/>
    </source>
</evidence>
<organism evidence="2 3">
    <name type="scientific">Mucuna pruriens</name>
    <name type="common">Velvet bean</name>
    <name type="synonym">Dolichos pruriens</name>
    <dbReference type="NCBI Taxonomy" id="157652"/>
    <lineage>
        <taxon>Eukaryota</taxon>
        <taxon>Viridiplantae</taxon>
        <taxon>Streptophyta</taxon>
        <taxon>Embryophyta</taxon>
        <taxon>Tracheophyta</taxon>
        <taxon>Spermatophyta</taxon>
        <taxon>Magnoliopsida</taxon>
        <taxon>eudicotyledons</taxon>
        <taxon>Gunneridae</taxon>
        <taxon>Pentapetalae</taxon>
        <taxon>rosids</taxon>
        <taxon>fabids</taxon>
        <taxon>Fabales</taxon>
        <taxon>Fabaceae</taxon>
        <taxon>Papilionoideae</taxon>
        <taxon>50 kb inversion clade</taxon>
        <taxon>NPAAA clade</taxon>
        <taxon>indigoferoid/millettioid clade</taxon>
        <taxon>Phaseoleae</taxon>
        <taxon>Mucuna</taxon>
    </lineage>
</organism>
<reference evidence="2" key="1">
    <citation type="submission" date="2018-05" db="EMBL/GenBank/DDBJ databases">
        <title>Draft genome of Mucuna pruriens seed.</title>
        <authorList>
            <person name="Nnadi N.E."/>
            <person name="Vos R."/>
            <person name="Hasami M.H."/>
            <person name="Devisetty U.K."/>
            <person name="Aguiy J.C."/>
        </authorList>
    </citation>
    <scope>NUCLEOTIDE SEQUENCE [LARGE SCALE GENOMIC DNA]</scope>
    <source>
        <strain evidence="2">JCA_2017</strain>
    </source>
</reference>
<dbReference type="AlphaFoldDB" id="A0A371EL26"/>
<dbReference type="OrthoDB" id="2919534at2759"/>
<feature type="non-terminal residue" evidence="2">
    <location>
        <position position="1"/>
    </location>
</feature>
<protein>
    <recommendedName>
        <fullName evidence="4">Retrotransposon gag domain-containing protein</fullName>
    </recommendedName>
</protein>
<accession>A0A371EL26</accession>
<sequence length="328" mass="37057">MGKNWREWCDFHRVSGHSTEDCWTLGAQLEGLIQQGRLGHYVARTGRGKTGPSEEPSRRQTKRASRRSDRSRSPRSAPTLYRGTISAISGGEMSYDYQNNGMRRDVCQLFEAQDVLTGANLTPLGRRRSGPSITFQDKDMGWRMANRDEPMVISVVAADFKIERVLIDQGSSANILYGSTYRQIGLSGLKETPGCLYGFSGEQYPVSDGVGSVWADSHMARKCYEDSLRMGQCVSTVNALSLELDPRGHDERERPRLTEELKEVQIGPKEIHKTKIDTVMSKEQETNLIHCLQQNHDVFAWSLEDMPRIDLSFMCHRLSVLPEARPIM</sequence>
<feature type="region of interest" description="Disordered" evidence="1">
    <location>
        <begin position="43"/>
        <end position="81"/>
    </location>
</feature>
<gene>
    <name evidence="2" type="ORF">CR513_54442</name>
</gene>
<evidence type="ECO:0000313" key="2">
    <source>
        <dbReference type="EMBL" id="RDX66755.1"/>
    </source>
</evidence>
<proteinExistence type="predicted"/>
<dbReference type="Proteomes" id="UP000257109">
    <property type="component" value="Unassembled WGS sequence"/>
</dbReference>
<name>A0A371EL26_MUCPR</name>
<evidence type="ECO:0000256" key="1">
    <source>
        <dbReference type="SAM" id="MobiDB-lite"/>
    </source>
</evidence>
<comment type="caution">
    <text evidence="2">The sequence shown here is derived from an EMBL/GenBank/DDBJ whole genome shotgun (WGS) entry which is preliminary data.</text>
</comment>
<dbReference type="EMBL" id="QJKJ01013287">
    <property type="protein sequence ID" value="RDX66755.1"/>
    <property type="molecule type" value="Genomic_DNA"/>
</dbReference>